<evidence type="ECO:0000259" key="1">
    <source>
        <dbReference type="Pfam" id="PF07791"/>
    </source>
</evidence>
<dbReference type="EMBL" id="SRLA01000002">
    <property type="protein sequence ID" value="TGE07765.1"/>
    <property type="molecule type" value="Genomic_DNA"/>
</dbReference>
<comment type="caution">
    <text evidence="2">The sequence shown here is derived from an EMBL/GenBank/DDBJ whole genome shotgun (WGS) entry which is preliminary data.</text>
</comment>
<dbReference type="RefSeq" id="WP_135433149.1">
    <property type="nucleotide sequence ID" value="NZ_SRLA01000002.1"/>
</dbReference>
<dbReference type="OrthoDB" id="214470at2"/>
<feature type="domain" description="Immunity MXAN-0049 protein" evidence="1">
    <location>
        <begin position="100"/>
        <end position="183"/>
    </location>
</feature>
<reference evidence="2 3" key="1">
    <citation type="submission" date="2019-04" db="EMBL/GenBank/DDBJ databases">
        <authorList>
            <person name="Feng G."/>
            <person name="Zhang J."/>
            <person name="Zhu H."/>
        </authorList>
    </citation>
    <scope>NUCLEOTIDE SEQUENCE [LARGE SCALE GENOMIC DNA]</scope>
    <source>
        <strain evidence="2 3">92R-1</strain>
    </source>
</reference>
<dbReference type="Pfam" id="PF07791">
    <property type="entry name" value="Imm11"/>
    <property type="match status" value="1"/>
</dbReference>
<evidence type="ECO:0000313" key="3">
    <source>
        <dbReference type="Proteomes" id="UP000298337"/>
    </source>
</evidence>
<name>A0A4Z0P755_9BACT</name>
<proteinExistence type="predicted"/>
<keyword evidence="3" id="KW-1185">Reference proteome</keyword>
<evidence type="ECO:0000313" key="2">
    <source>
        <dbReference type="EMBL" id="TGE07765.1"/>
    </source>
</evidence>
<organism evidence="2 3">
    <name type="scientific">Hymenobacter fodinae</name>
    <dbReference type="NCBI Taxonomy" id="2510796"/>
    <lineage>
        <taxon>Bacteria</taxon>
        <taxon>Pseudomonadati</taxon>
        <taxon>Bacteroidota</taxon>
        <taxon>Cytophagia</taxon>
        <taxon>Cytophagales</taxon>
        <taxon>Hymenobacteraceae</taxon>
        <taxon>Hymenobacter</taxon>
    </lineage>
</organism>
<accession>A0A4Z0P755</accession>
<dbReference type="AlphaFoldDB" id="A0A4Z0P755"/>
<protein>
    <recommendedName>
        <fullName evidence="1">Immunity MXAN-0049 protein domain-containing protein</fullName>
    </recommendedName>
</protein>
<dbReference type="InterPro" id="IPR012433">
    <property type="entry name" value="Imm11"/>
</dbReference>
<gene>
    <name evidence="2" type="ORF">EU556_08400</name>
</gene>
<dbReference type="Proteomes" id="UP000298337">
    <property type="component" value="Unassembled WGS sequence"/>
</dbReference>
<sequence>MEIYYYNTNVADYSVPFDWDKNNDHIDYIDEIVETYFDTKERVGKHWQPTFFGVIDTREKIADLGSLVSDGVLVFSQKAVDILRPLLGKSVELLPYKTEVGPYYLVNVLDEGEYLDRERTESDEILSDGRCVGINKFAFHADRLRGKHIFRISDDPVTRFISGEFVAACREHGLSGIYLNDQAKVWDSATA</sequence>